<dbReference type="Gene3D" id="3.90.228.10">
    <property type="match status" value="1"/>
</dbReference>
<proteinExistence type="predicted"/>
<dbReference type="GO" id="GO:0003950">
    <property type="term" value="F:NAD+ poly-ADP-ribosyltransferase activity"/>
    <property type="evidence" value="ECO:0007669"/>
    <property type="project" value="InterPro"/>
</dbReference>
<dbReference type="GO" id="GO:1990404">
    <property type="term" value="F:NAD+-protein mono-ADP-ribosyltransferase activity"/>
    <property type="evidence" value="ECO:0007669"/>
    <property type="project" value="TreeGrafter"/>
</dbReference>
<dbReference type="InterPro" id="IPR051712">
    <property type="entry name" value="ARTD-AVP"/>
</dbReference>
<feature type="domain" description="PARP catalytic" evidence="1">
    <location>
        <begin position="125"/>
        <end position="235"/>
    </location>
</feature>
<evidence type="ECO:0000313" key="3">
    <source>
        <dbReference type="Proteomes" id="UP000053424"/>
    </source>
</evidence>
<dbReference type="EMBL" id="KN831782">
    <property type="protein sequence ID" value="KIM40644.1"/>
    <property type="molecule type" value="Genomic_DNA"/>
</dbReference>
<dbReference type="GO" id="GO:0005634">
    <property type="term" value="C:nucleus"/>
    <property type="evidence" value="ECO:0007669"/>
    <property type="project" value="TreeGrafter"/>
</dbReference>
<reference evidence="3" key="2">
    <citation type="submission" date="2015-01" db="EMBL/GenBank/DDBJ databases">
        <title>Evolutionary Origins and Diversification of the Mycorrhizal Mutualists.</title>
        <authorList>
            <consortium name="DOE Joint Genome Institute"/>
            <consortium name="Mycorrhizal Genomics Consortium"/>
            <person name="Kohler A."/>
            <person name="Kuo A."/>
            <person name="Nagy L.G."/>
            <person name="Floudas D."/>
            <person name="Copeland A."/>
            <person name="Barry K.W."/>
            <person name="Cichocki N."/>
            <person name="Veneault-Fourrey C."/>
            <person name="LaButti K."/>
            <person name="Lindquist E.A."/>
            <person name="Lipzen A."/>
            <person name="Lundell T."/>
            <person name="Morin E."/>
            <person name="Murat C."/>
            <person name="Riley R."/>
            <person name="Ohm R."/>
            <person name="Sun H."/>
            <person name="Tunlid A."/>
            <person name="Henrissat B."/>
            <person name="Grigoriev I.V."/>
            <person name="Hibbett D.S."/>
            <person name="Martin F."/>
        </authorList>
    </citation>
    <scope>NUCLEOTIDE SEQUENCE [LARGE SCALE GENOMIC DNA]</scope>
    <source>
        <strain evidence="3">h7</strain>
    </source>
</reference>
<dbReference type="Pfam" id="PF00644">
    <property type="entry name" value="PARP"/>
    <property type="match status" value="1"/>
</dbReference>
<name>A0A0C3C8W4_HEBCY</name>
<dbReference type="SUPFAM" id="SSF56399">
    <property type="entry name" value="ADP-ribosylation"/>
    <property type="match status" value="1"/>
</dbReference>
<dbReference type="Gene3D" id="6.20.320.10">
    <property type="match status" value="1"/>
</dbReference>
<evidence type="ECO:0000313" key="2">
    <source>
        <dbReference type="EMBL" id="KIM40644.1"/>
    </source>
</evidence>
<dbReference type="AlphaFoldDB" id="A0A0C3C8W4"/>
<accession>A0A0C3C8W4</accession>
<gene>
    <name evidence="2" type="ORF">M413DRAFT_446065</name>
</gene>
<dbReference type="PANTHER" id="PTHR45740">
    <property type="entry name" value="POLY [ADP-RIBOSE] POLYMERASE"/>
    <property type="match status" value="1"/>
</dbReference>
<reference evidence="2 3" key="1">
    <citation type="submission" date="2014-04" db="EMBL/GenBank/DDBJ databases">
        <authorList>
            <consortium name="DOE Joint Genome Institute"/>
            <person name="Kuo A."/>
            <person name="Gay G."/>
            <person name="Dore J."/>
            <person name="Kohler A."/>
            <person name="Nagy L.G."/>
            <person name="Floudas D."/>
            <person name="Copeland A."/>
            <person name="Barry K.W."/>
            <person name="Cichocki N."/>
            <person name="Veneault-Fourrey C."/>
            <person name="LaButti K."/>
            <person name="Lindquist E.A."/>
            <person name="Lipzen A."/>
            <person name="Lundell T."/>
            <person name="Morin E."/>
            <person name="Murat C."/>
            <person name="Sun H."/>
            <person name="Tunlid A."/>
            <person name="Henrissat B."/>
            <person name="Grigoriev I.V."/>
            <person name="Hibbett D.S."/>
            <person name="Martin F."/>
            <person name="Nordberg H.P."/>
            <person name="Cantor M.N."/>
            <person name="Hua S.X."/>
        </authorList>
    </citation>
    <scope>NUCLEOTIDE SEQUENCE [LARGE SCALE GENOMIC DNA]</scope>
    <source>
        <strain evidence="3">h7</strain>
    </source>
</reference>
<dbReference type="Proteomes" id="UP000053424">
    <property type="component" value="Unassembled WGS sequence"/>
</dbReference>
<evidence type="ECO:0000259" key="1">
    <source>
        <dbReference type="Pfam" id="PF00644"/>
    </source>
</evidence>
<keyword evidence="3" id="KW-1185">Reference proteome</keyword>
<dbReference type="HOGENOM" id="CLU_039434_1_1_1"/>
<dbReference type="InterPro" id="IPR012317">
    <property type="entry name" value="Poly(ADP-ribose)pol_cat_dom"/>
</dbReference>
<dbReference type="STRING" id="686832.A0A0C3C8W4"/>
<dbReference type="OrthoDB" id="9514740at2759"/>
<sequence length="259" mass="29283">MSAIIDEFSLGHPDNKGYGKARRLKPLSSGDEHFSTIEKLFYKGWKHPKKPKQKIHAIFKILSSDSSLKPFHRYRALVASSPALRNRTKNPANEQLLFHGTNRFCRLAEDSSRVRLCSLSKCHLCSIIRNSFDVKKCGTKHKFRRFGTGIYTTTCSSKADDYVLNDDESSKLRVLLVNRVIVGNPHKRRQNATALTEPPCGHHSVVGEPGLDLNYAETVVYDNDAIRPAFLIVYREDAEEVKLNLKSLIITLFKTPLAS</sequence>
<protein>
    <recommendedName>
        <fullName evidence="1">PARP catalytic domain-containing protein</fullName>
    </recommendedName>
</protein>
<dbReference type="PANTHER" id="PTHR45740:SF2">
    <property type="entry name" value="POLY [ADP-RIBOSE] POLYMERASE"/>
    <property type="match status" value="1"/>
</dbReference>
<organism evidence="2 3">
    <name type="scientific">Hebeloma cylindrosporum</name>
    <dbReference type="NCBI Taxonomy" id="76867"/>
    <lineage>
        <taxon>Eukaryota</taxon>
        <taxon>Fungi</taxon>
        <taxon>Dikarya</taxon>
        <taxon>Basidiomycota</taxon>
        <taxon>Agaricomycotina</taxon>
        <taxon>Agaricomycetes</taxon>
        <taxon>Agaricomycetidae</taxon>
        <taxon>Agaricales</taxon>
        <taxon>Agaricineae</taxon>
        <taxon>Hymenogastraceae</taxon>
        <taxon>Hebeloma</taxon>
    </lineage>
</organism>